<dbReference type="InterPro" id="IPR032710">
    <property type="entry name" value="NTF2-like_dom_sf"/>
</dbReference>
<name>A0A6C0TZT9_9GAMM</name>
<organism evidence="2 3">
    <name type="scientific">Kineobactrum salinum</name>
    <dbReference type="NCBI Taxonomy" id="2708301"/>
    <lineage>
        <taxon>Bacteria</taxon>
        <taxon>Pseudomonadati</taxon>
        <taxon>Pseudomonadota</taxon>
        <taxon>Gammaproteobacteria</taxon>
        <taxon>Cellvibrionales</taxon>
        <taxon>Halieaceae</taxon>
        <taxon>Kineobactrum</taxon>
    </lineage>
</organism>
<evidence type="ECO:0000313" key="3">
    <source>
        <dbReference type="Proteomes" id="UP000477680"/>
    </source>
</evidence>
<keyword evidence="3" id="KW-1185">Reference proteome</keyword>
<dbReference type="EMBL" id="CP048711">
    <property type="protein sequence ID" value="QIB65276.1"/>
    <property type="molecule type" value="Genomic_DNA"/>
</dbReference>
<dbReference type="SUPFAM" id="SSF54427">
    <property type="entry name" value="NTF2-like"/>
    <property type="match status" value="1"/>
</dbReference>
<proteinExistence type="predicted"/>
<sequence>MTDLMDTMRQLMAANERRNIDAFLGFFADDVEYIYHVNARPLVGIAWLEKFVRKYHETLEPLVWRIDRHASNGNKLLVEGYEEYRVKASGETVGHPYMGIVEFNDAGKITHMRDYFEMDGKPLEQKA</sequence>
<dbReference type="Gene3D" id="3.10.450.50">
    <property type="match status" value="1"/>
</dbReference>
<feature type="domain" description="SnoaL-like" evidence="1">
    <location>
        <begin position="9"/>
        <end position="112"/>
    </location>
</feature>
<dbReference type="RefSeq" id="WP_163494516.1">
    <property type="nucleotide sequence ID" value="NZ_CP048711.1"/>
</dbReference>
<evidence type="ECO:0000313" key="2">
    <source>
        <dbReference type="EMBL" id="QIB65276.1"/>
    </source>
</evidence>
<gene>
    <name evidence="2" type="ORF">G3T16_07530</name>
</gene>
<protein>
    <submittedName>
        <fullName evidence="2">Nuclear transport factor 2 family protein</fullName>
    </submittedName>
</protein>
<dbReference type="InterPro" id="IPR037401">
    <property type="entry name" value="SnoaL-like"/>
</dbReference>
<accession>A0A6C0TZT9</accession>
<dbReference type="AlphaFoldDB" id="A0A6C0TZT9"/>
<evidence type="ECO:0000259" key="1">
    <source>
        <dbReference type="Pfam" id="PF12680"/>
    </source>
</evidence>
<dbReference type="KEGG" id="kim:G3T16_07530"/>
<dbReference type="Pfam" id="PF12680">
    <property type="entry name" value="SnoaL_2"/>
    <property type="match status" value="1"/>
</dbReference>
<dbReference type="Proteomes" id="UP000477680">
    <property type="component" value="Chromosome"/>
</dbReference>
<reference evidence="2 3" key="1">
    <citation type="submission" date="2020-02" db="EMBL/GenBank/DDBJ databases">
        <title>Genome sequencing for Kineobactrum sp. M2.</title>
        <authorList>
            <person name="Park S.-J."/>
        </authorList>
    </citation>
    <scope>NUCLEOTIDE SEQUENCE [LARGE SCALE GENOMIC DNA]</scope>
    <source>
        <strain evidence="2 3">M2</strain>
    </source>
</reference>